<evidence type="ECO:0000313" key="3">
    <source>
        <dbReference type="EMBL" id="THV39767.1"/>
    </source>
</evidence>
<evidence type="ECO:0000256" key="1">
    <source>
        <dbReference type="SAM" id="MobiDB-lite"/>
    </source>
</evidence>
<dbReference type="RefSeq" id="WP_136535686.1">
    <property type="nucleotide sequence ID" value="NZ_STGY01000062.1"/>
</dbReference>
<dbReference type="AlphaFoldDB" id="A0A4S8Q626"/>
<feature type="transmembrane region" description="Helical" evidence="2">
    <location>
        <begin position="121"/>
        <end position="143"/>
    </location>
</feature>
<dbReference type="EMBL" id="STGY01000062">
    <property type="protein sequence ID" value="THV39767.1"/>
    <property type="molecule type" value="Genomic_DNA"/>
</dbReference>
<protein>
    <submittedName>
        <fullName evidence="3">Uncharacterized protein</fullName>
    </submittedName>
</protein>
<proteinExistence type="predicted"/>
<gene>
    <name evidence="3" type="ORF">FAB82_16755</name>
</gene>
<comment type="caution">
    <text evidence="3">The sequence shown here is derived from an EMBL/GenBank/DDBJ whole genome shotgun (WGS) entry which is preliminary data.</text>
</comment>
<keyword evidence="2" id="KW-0472">Membrane</keyword>
<feature type="compositionally biased region" description="Basic residues" evidence="1">
    <location>
        <begin position="265"/>
        <end position="284"/>
    </location>
</feature>
<organism evidence="3 4">
    <name type="scientific">Glycomyces buryatensis</name>
    <dbReference type="NCBI Taxonomy" id="2570927"/>
    <lineage>
        <taxon>Bacteria</taxon>
        <taxon>Bacillati</taxon>
        <taxon>Actinomycetota</taxon>
        <taxon>Actinomycetes</taxon>
        <taxon>Glycomycetales</taxon>
        <taxon>Glycomycetaceae</taxon>
        <taxon>Glycomyces</taxon>
    </lineage>
</organism>
<reference evidence="4" key="1">
    <citation type="submission" date="2019-04" db="EMBL/GenBank/DDBJ databases">
        <title>Nocardioides xinjiangensis sp. nov.</title>
        <authorList>
            <person name="Liu S."/>
        </authorList>
    </citation>
    <scope>NUCLEOTIDE SEQUENCE [LARGE SCALE GENOMIC DNA]</scope>
    <source>
        <strain evidence="4">18</strain>
    </source>
</reference>
<feature type="transmembrane region" description="Helical" evidence="2">
    <location>
        <begin position="39"/>
        <end position="55"/>
    </location>
</feature>
<feature type="transmembrane region" description="Helical" evidence="2">
    <location>
        <begin position="12"/>
        <end position="33"/>
    </location>
</feature>
<keyword evidence="4" id="KW-1185">Reference proteome</keyword>
<dbReference type="Proteomes" id="UP000308760">
    <property type="component" value="Unassembled WGS sequence"/>
</dbReference>
<feature type="compositionally biased region" description="Basic and acidic residues" evidence="1">
    <location>
        <begin position="285"/>
        <end position="294"/>
    </location>
</feature>
<dbReference type="OrthoDB" id="5192279at2"/>
<evidence type="ECO:0000313" key="4">
    <source>
        <dbReference type="Proteomes" id="UP000308760"/>
    </source>
</evidence>
<reference evidence="3 4" key="2">
    <citation type="submission" date="2019-05" db="EMBL/GenBank/DDBJ databases">
        <title>Glycomyces buryatensis sp. nov.</title>
        <authorList>
            <person name="Nikitina E."/>
        </authorList>
    </citation>
    <scope>NUCLEOTIDE SEQUENCE [LARGE SCALE GENOMIC DNA]</scope>
    <source>
        <strain evidence="3 4">18</strain>
    </source>
</reference>
<name>A0A4S8Q626_9ACTN</name>
<feature type="region of interest" description="Disordered" evidence="1">
    <location>
        <begin position="262"/>
        <end position="311"/>
    </location>
</feature>
<keyword evidence="2" id="KW-1133">Transmembrane helix</keyword>
<feature type="transmembrane region" description="Helical" evidence="2">
    <location>
        <begin position="94"/>
        <end position="115"/>
    </location>
</feature>
<feature type="compositionally biased region" description="Polar residues" evidence="1">
    <location>
        <begin position="296"/>
        <end position="311"/>
    </location>
</feature>
<sequence length="311" mass="34676">MRRLIRRFGPALFWQFAWFAVVTIPVAALTYWIASDGSFLKWLWAIGMLVGVILARKAIFRLAIGEQEDRPDEDGTSAAPHLFRHLKVSDDLRLPVVLMCMFGYVTTVQGIGYAGDHGFAVAMRLTSITWPIWFVLVWSWWALFGRRASPNSLPPPVLPGSDLVDARLSPGEDSEDPEVVTVSVSARKVASIEQVVYSVVLLQLIPAIEGGKRRWTVNVDGEPVAIATQTWEHPRWWPPFQWSADPSATYTGTTIAFAPADTKRPLRTRAHRAPRIRRVRSGHGRSRDAYRDASQRAGQRTGRSGASSMGS</sequence>
<accession>A0A4S8Q626</accession>
<keyword evidence="2" id="KW-0812">Transmembrane</keyword>
<evidence type="ECO:0000256" key="2">
    <source>
        <dbReference type="SAM" id="Phobius"/>
    </source>
</evidence>